<name>A0A6C0DUT3_9ZZZZ</name>
<evidence type="ECO:0000256" key="13">
    <source>
        <dbReference type="SAM" id="Coils"/>
    </source>
</evidence>
<dbReference type="Gene3D" id="1.10.268.10">
    <property type="entry name" value="Topoisomerase, domain 3"/>
    <property type="match status" value="1"/>
</dbReference>
<sequence length="1149" mass="132768">MSKKTIEQKYQKLSQREHVLVRSGMYIGSIAKTNEEQWVFDVTQNKMIKKFVEFSPGFLKIFDEVLTNATDHVTRDPTVTTIKIDYDKKTGEISIWNNGSGVPVVLHKEHNLYVPELIFGHLLSGSNYDDNQQRTGAGLNGLGVKLTSIFSKSFTIETIDSDNKKKFVQEYTENMSNKTAPKITSNSSKSYTKVTFIPDYKRFNMKGLEDDTILLINKRVYDCMACTNKNVNIYLNGEKLKGKSFSDYTKYFFDEDKYKVFYESDVQKIKGTEFIWEYAIIPHSHFEQISFVNGNATVQGGKHVDYILYQIVNRLKEMLETKKKLKDVKPSFIKDRLFLFLRTTIVNPSFNSQTKEMLTTPSKDFGCKVEVSDKFIEKLWKSSIIEDIVEFCKVKESLELSKNTDGKKKNKVYIPKLEDALWAGTAKSDQCTLILTEGLSAMTFAMWGRSVVGPERYAIFPMKGKVLNIRDATMSQLMNNEEINNLKQIIGLQNNKEYKNTSELRYGKLLILTDADTDGSHIKGLIVNLFHCWWPSLIKLDFIQTLRTPIIKAIKGQKVIEFYTEQDYNKWKENNGSTKGYQIRYFKGLGTSKKEDAKDTFKRYEELKVDYYYKDKGCDEAILLAFEKDKNIKSSKTDITSEDSNTEVKILKCSDKRKRWLGQYDKDSYIDVKENKISYQDLINKELIHFSIYDNMRSIPSICDGLKPSQRKILYYMLNKNITKSIKVAQLSGYVSAETGYHHGEMSLQQAIIGMAQNFVGSNNINLLYPDGNFGSRLNGGKDAASPRYIFTRLDDVSLKIFNENDSTLLKYLSDDGTPIEPEWYLPVIPMILVNGCEGIGTGYSTFIPPYNPKDIISNLLRVLDGNDPLKMIPYFRGFNGIVEEVKDVEGSYLTRGKWERLSDNQIKITELPVGMWVTVYKEFLESLIVDNSSKKKDSANTKKRPNKIVLKDVKNKTKDENDDICFIVEFKSSEDLNSLIKTGTLEKELKLIKTFSTNNMYLFGEDLILSKYGDPNDILLDFYDIRLDYYVARKEYMTKKLENELALLKAKVRFIEEYITGKLDINRKSREYINELLEKGGYPKFGYENSEVKSYDYLVRMQIVSLTGEKIDELNKQRDEKQRQLNNIKSKTEKDLWRQDLQDILKMI</sequence>
<dbReference type="InterPro" id="IPR002205">
    <property type="entry name" value="Topo_IIA_dom_A"/>
</dbReference>
<dbReference type="GO" id="GO:0006265">
    <property type="term" value="P:DNA topological change"/>
    <property type="evidence" value="ECO:0007669"/>
    <property type="project" value="InterPro"/>
</dbReference>
<keyword evidence="8" id="KW-0067">ATP-binding</keyword>
<comment type="cofactor">
    <cofactor evidence="2">
        <name>Ca(2+)</name>
        <dbReference type="ChEBI" id="CHEBI:29108"/>
    </cofactor>
</comment>
<dbReference type="InterPro" id="IPR014721">
    <property type="entry name" value="Ribsml_uS5_D2-typ_fold_subgr"/>
</dbReference>
<comment type="catalytic activity">
    <reaction evidence="1">
        <text>ATP-dependent breakage, passage and rejoining of double-stranded DNA.</text>
        <dbReference type="EC" id="5.6.2.2"/>
    </reaction>
</comment>
<keyword evidence="9" id="KW-0460">Magnesium</keyword>
<dbReference type="SUPFAM" id="SSF54211">
    <property type="entry name" value="Ribosomal protein S5 domain 2-like"/>
    <property type="match status" value="1"/>
</dbReference>
<dbReference type="Pfam" id="PF01751">
    <property type="entry name" value="Toprim"/>
    <property type="match status" value="1"/>
</dbReference>
<dbReference type="InterPro" id="IPR031660">
    <property type="entry name" value="TOPRIM_C"/>
</dbReference>
<dbReference type="EMBL" id="MN739681">
    <property type="protein sequence ID" value="QHT20716.1"/>
    <property type="molecule type" value="Genomic_DNA"/>
</dbReference>
<dbReference type="InterPro" id="IPR020568">
    <property type="entry name" value="Ribosomal_Su5_D2-typ_SF"/>
</dbReference>
<evidence type="ECO:0000256" key="6">
    <source>
        <dbReference type="ARBA" id="ARBA00022723"/>
    </source>
</evidence>
<dbReference type="Gene3D" id="3.30.230.10">
    <property type="match status" value="1"/>
</dbReference>
<keyword evidence="6" id="KW-0479">Metal-binding</keyword>
<dbReference type="GO" id="GO:0000712">
    <property type="term" value="P:resolution of meiotic recombination intermediates"/>
    <property type="evidence" value="ECO:0007669"/>
    <property type="project" value="TreeGrafter"/>
</dbReference>
<proteinExistence type="inferred from homology"/>
<keyword evidence="12" id="KW-0413">Isomerase</keyword>
<dbReference type="SMART" id="SM00433">
    <property type="entry name" value="TOP2c"/>
    <property type="match status" value="1"/>
</dbReference>
<dbReference type="GO" id="GO:0005524">
    <property type="term" value="F:ATP binding"/>
    <property type="evidence" value="ECO:0007669"/>
    <property type="project" value="UniProtKB-KW"/>
</dbReference>
<evidence type="ECO:0000256" key="5">
    <source>
        <dbReference type="ARBA" id="ARBA00012895"/>
    </source>
</evidence>
<dbReference type="EC" id="5.6.2.2" evidence="5"/>
<evidence type="ECO:0000256" key="12">
    <source>
        <dbReference type="ARBA" id="ARBA00023235"/>
    </source>
</evidence>
<dbReference type="FunFam" id="3.40.50.670:FF:000001">
    <property type="entry name" value="DNA topoisomerase 2"/>
    <property type="match status" value="1"/>
</dbReference>
<protein>
    <recommendedName>
        <fullName evidence="5">DNA topoisomerase (ATP-hydrolyzing)</fullName>
        <ecNumber evidence="5">5.6.2.2</ecNumber>
    </recommendedName>
</protein>
<dbReference type="Pfam" id="PF02518">
    <property type="entry name" value="HATPase_c"/>
    <property type="match status" value="1"/>
</dbReference>
<dbReference type="InterPro" id="IPR013759">
    <property type="entry name" value="Topo_IIA_B_C"/>
</dbReference>
<accession>A0A6C0DUT3</accession>
<evidence type="ECO:0000256" key="7">
    <source>
        <dbReference type="ARBA" id="ARBA00022741"/>
    </source>
</evidence>
<dbReference type="PROSITE" id="PS50880">
    <property type="entry name" value="TOPRIM"/>
    <property type="match status" value="1"/>
</dbReference>
<dbReference type="Gene3D" id="3.40.50.670">
    <property type="match status" value="1"/>
</dbReference>
<dbReference type="InterPro" id="IPR001241">
    <property type="entry name" value="Topo_IIA"/>
</dbReference>
<dbReference type="GO" id="GO:0003677">
    <property type="term" value="F:DNA binding"/>
    <property type="evidence" value="ECO:0007669"/>
    <property type="project" value="UniProtKB-KW"/>
</dbReference>
<dbReference type="PRINTS" id="PR01158">
    <property type="entry name" value="TOPISMRASEII"/>
</dbReference>
<dbReference type="InterPro" id="IPR003594">
    <property type="entry name" value="HATPase_dom"/>
</dbReference>
<keyword evidence="10" id="KW-0799">Topoisomerase</keyword>
<feature type="coiled-coil region" evidence="13">
    <location>
        <begin position="1105"/>
        <end position="1135"/>
    </location>
</feature>
<dbReference type="FunFam" id="3.90.199.10:FF:000002">
    <property type="entry name" value="DNA topoisomerase 2"/>
    <property type="match status" value="1"/>
</dbReference>
<dbReference type="Pfam" id="PF00204">
    <property type="entry name" value="DNA_gyraseB"/>
    <property type="match status" value="1"/>
</dbReference>
<evidence type="ECO:0000256" key="1">
    <source>
        <dbReference type="ARBA" id="ARBA00000185"/>
    </source>
</evidence>
<dbReference type="SUPFAM" id="SSF56719">
    <property type="entry name" value="Type II DNA topoisomerase"/>
    <property type="match status" value="1"/>
</dbReference>
<evidence type="ECO:0000313" key="16">
    <source>
        <dbReference type="EMBL" id="QHT20716.1"/>
    </source>
</evidence>
<evidence type="ECO:0000259" key="15">
    <source>
        <dbReference type="PROSITE" id="PS52040"/>
    </source>
</evidence>
<reference evidence="16" key="1">
    <citation type="journal article" date="2020" name="Nature">
        <title>Giant virus diversity and host interactions through global metagenomics.</title>
        <authorList>
            <person name="Schulz F."/>
            <person name="Roux S."/>
            <person name="Paez-Espino D."/>
            <person name="Jungbluth S."/>
            <person name="Walsh D.A."/>
            <person name="Denef V.J."/>
            <person name="McMahon K.D."/>
            <person name="Konstantinidis K.T."/>
            <person name="Eloe-Fadrosh E.A."/>
            <person name="Kyrpides N.C."/>
            <person name="Woyke T."/>
        </authorList>
    </citation>
    <scope>NUCLEOTIDE SEQUENCE</scope>
    <source>
        <strain evidence="16">GVMAG-M-3300023174-68</strain>
    </source>
</reference>
<dbReference type="Gene3D" id="3.90.199.10">
    <property type="entry name" value="Topoisomerase II, domain 5"/>
    <property type="match status" value="1"/>
</dbReference>
<feature type="coiled-coil region" evidence="13">
    <location>
        <begin position="1032"/>
        <end position="1059"/>
    </location>
</feature>
<comment type="similarity">
    <text evidence="4">Belongs to the type II topoisomerase family.</text>
</comment>
<dbReference type="Gene3D" id="3.30.1360.40">
    <property type="match status" value="1"/>
</dbReference>
<keyword evidence="11" id="KW-0238">DNA-binding</keyword>
<dbReference type="InterPro" id="IPR013757">
    <property type="entry name" value="Topo_IIA_A_a_sf"/>
</dbReference>
<dbReference type="Pfam" id="PF00521">
    <property type="entry name" value="DNA_topoisoIV"/>
    <property type="match status" value="1"/>
</dbReference>
<dbReference type="PRINTS" id="PR00418">
    <property type="entry name" value="TPI2FAMILY"/>
</dbReference>
<dbReference type="SUPFAM" id="SSF55874">
    <property type="entry name" value="ATPase domain of HSP90 chaperone/DNA topoisomerase II/histidine kinase"/>
    <property type="match status" value="1"/>
</dbReference>
<evidence type="ECO:0000256" key="3">
    <source>
        <dbReference type="ARBA" id="ARBA00001946"/>
    </source>
</evidence>
<evidence type="ECO:0000256" key="4">
    <source>
        <dbReference type="ARBA" id="ARBA00011080"/>
    </source>
</evidence>
<evidence type="ECO:0000256" key="9">
    <source>
        <dbReference type="ARBA" id="ARBA00022842"/>
    </source>
</evidence>
<feature type="domain" description="Topo IIA-type catalytic" evidence="15">
    <location>
        <begin position="699"/>
        <end position="1142"/>
    </location>
</feature>
<evidence type="ECO:0000256" key="11">
    <source>
        <dbReference type="ARBA" id="ARBA00023125"/>
    </source>
</evidence>
<dbReference type="InterPro" id="IPR001154">
    <property type="entry name" value="TopoII_euk"/>
</dbReference>
<dbReference type="PANTHER" id="PTHR10169">
    <property type="entry name" value="DNA TOPOISOMERASE/GYRASE"/>
    <property type="match status" value="1"/>
</dbReference>
<dbReference type="GO" id="GO:0005634">
    <property type="term" value="C:nucleus"/>
    <property type="evidence" value="ECO:0007669"/>
    <property type="project" value="TreeGrafter"/>
</dbReference>
<evidence type="ECO:0000256" key="10">
    <source>
        <dbReference type="ARBA" id="ARBA00023029"/>
    </source>
</evidence>
<dbReference type="Gene3D" id="3.30.565.10">
    <property type="entry name" value="Histidine kinase-like ATPase, C-terminal domain"/>
    <property type="match status" value="1"/>
</dbReference>
<dbReference type="Gene3D" id="3.30.1490.30">
    <property type="match status" value="1"/>
</dbReference>
<dbReference type="AlphaFoldDB" id="A0A6C0DUT3"/>
<dbReference type="GO" id="GO:0000819">
    <property type="term" value="P:sister chromatid segregation"/>
    <property type="evidence" value="ECO:0007669"/>
    <property type="project" value="TreeGrafter"/>
</dbReference>
<dbReference type="InterPro" id="IPR013760">
    <property type="entry name" value="Topo_IIA-like_dom_sf"/>
</dbReference>
<dbReference type="InterPro" id="IPR013758">
    <property type="entry name" value="Topo_IIA_A/C_ab"/>
</dbReference>
<keyword evidence="13" id="KW-0175">Coiled coil</keyword>
<evidence type="ECO:0000259" key="14">
    <source>
        <dbReference type="PROSITE" id="PS50880"/>
    </source>
</evidence>
<dbReference type="InterPro" id="IPR050634">
    <property type="entry name" value="DNA_Topoisomerase_II"/>
</dbReference>
<dbReference type="GO" id="GO:0003918">
    <property type="term" value="F:DNA topoisomerase type II (double strand cut, ATP-hydrolyzing) activity"/>
    <property type="evidence" value="ECO:0007669"/>
    <property type="project" value="UniProtKB-EC"/>
</dbReference>
<organism evidence="16">
    <name type="scientific">viral metagenome</name>
    <dbReference type="NCBI Taxonomy" id="1070528"/>
    <lineage>
        <taxon>unclassified sequences</taxon>
        <taxon>metagenomes</taxon>
        <taxon>organismal metagenomes</taxon>
    </lineage>
</organism>
<feature type="domain" description="Toprim" evidence="14">
    <location>
        <begin position="431"/>
        <end position="553"/>
    </location>
</feature>
<dbReference type="Pfam" id="PF16898">
    <property type="entry name" value="TOPRIM_C"/>
    <property type="match status" value="2"/>
</dbReference>
<dbReference type="PROSITE" id="PS52040">
    <property type="entry name" value="TOPO_IIA"/>
    <property type="match status" value="1"/>
</dbReference>
<evidence type="ECO:0000256" key="2">
    <source>
        <dbReference type="ARBA" id="ARBA00001913"/>
    </source>
</evidence>
<keyword evidence="7" id="KW-0547">Nucleotide-binding</keyword>
<comment type="cofactor">
    <cofactor evidence="3">
        <name>Mg(2+)</name>
        <dbReference type="ChEBI" id="CHEBI:18420"/>
    </cofactor>
</comment>
<dbReference type="InterPro" id="IPR006171">
    <property type="entry name" value="TOPRIM_dom"/>
</dbReference>
<dbReference type="PANTHER" id="PTHR10169:SF38">
    <property type="entry name" value="DNA TOPOISOMERASE 2"/>
    <property type="match status" value="1"/>
</dbReference>
<evidence type="ECO:0000256" key="8">
    <source>
        <dbReference type="ARBA" id="ARBA00022840"/>
    </source>
</evidence>
<dbReference type="SMART" id="SM00434">
    <property type="entry name" value="TOP4c"/>
    <property type="match status" value="1"/>
</dbReference>
<dbReference type="GO" id="GO:0046872">
    <property type="term" value="F:metal ion binding"/>
    <property type="evidence" value="ECO:0007669"/>
    <property type="project" value="UniProtKB-KW"/>
</dbReference>
<dbReference type="InterPro" id="IPR013506">
    <property type="entry name" value="Topo_IIA_bsu_dom2"/>
</dbReference>
<dbReference type="InterPro" id="IPR036890">
    <property type="entry name" value="HATPase_C_sf"/>
</dbReference>